<evidence type="ECO:0000313" key="2">
    <source>
        <dbReference type="Proteomes" id="UP000004277"/>
    </source>
</evidence>
<accession>A0ACD3SQZ4</accession>
<name>A0ACD3SQZ4_9BURK</name>
<sequence length="552" mass="58572">MRAVLTATPPPRPIDRTALLDEIRQHKRWDVIVIGGGATGLGTALDAVSRGYRTLLVEAHDFAKGTSGKATKLIHGGVRYLAQGNIGLVRESLRERELLLHNASHLVWPLGFVVPSYSHLDTAFYGAGLKLYDAMAGRDSLPGSRILSASEAQSAAPGLAARGPQGTLRGGVLYYDGQFDDARLAIALMRTIIDLGGTALNAMVVRALTVRNGLVCGVALEDTESGERLHAVADCVINATGVWVDAIRRLEDPAALPMVAPSQGVHLVVPRRFLPGSHAVLVPRTNDGRILFMLPWGGHTLLGTTDTARSDLPLEPVPGEAEIDFILSTAARYLAAPPTRDDITSMWAGLRPLVRAGADMPTRAVSREHAIRMSPGGLLTITGGKWTTYRRMAEDTIDHAIRHGLLPPRPCRTAHLRLHGAPEGAGNVYGTDAPHLLALPGADVSLTAGGGLTEAHVRFAARYEQARSVEDVLARRCRLLLLDAASARAAAPAVARILADELEHGPEWITGQLATLAATAQIYGNPSQNCLQGDATGDNTADAIISAGEHNG</sequence>
<keyword evidence="2" id="KW-1185">Reference proteome</keyword>
<protein>
    <submittedName>
        <fullName evidence="1">Glycerol-3-phosphate dehydrogenase/oxidase</fullName>
    </submittedName>
</protein>
<gene>
    <name evidence="1" type="ORF">MW7_007535</name>
</gene>
<comment type="caution">
    <text evidence="1">The sequence shown here is derived from an EMBL/GenBank/DDBJ whole genome shotgun (WGS) entry which is preliminary data.</text>
</comment>
<reference evidence="1" key="1">
    <citation type="submission" date="2019-05" db="EMBL/GenBank/DDBJ databases">
        <title>Revised genome assembly of Burkholderiaceae (previously Ralstonia) sp. PBA.</title>
        <authorList>
            <person name="Gan H.M."/>
        </authorList>
    </citation>
    <scope>NUCLEOTIDE SEQUENCE</scope>
    <source>
        <strain evidence="1">PBA</strain>
    </source>
</reference>
<organism evidence="1 2">
    <name type="scientific">Imbroritus primus</name>
    <dbReference type="NCBI Taxonomy" id="3058603"/>
    <lineage>
        <taxon>Bacteria</taxon>
        <taxon>Pseudomonadati</taxon>
        <taxon>Pseudomonadota</taxon>
        <taxon>Betaproteobacteria</taxon>
        <taxon>Burkholderiales</taxon>
        <taxon>Burkholderiaceae</taxon>
        <taxon>Imbroritus</taxon>
    </lineage>
</organism>
<evidence type="ECO:0000313" key="1">
    <source>
        <dbReference type="EMBL" id="TMS58567.1"/>
    </source>
</evidence>
<proteinExistence type="predicted"/>
<dbReference type="Proteomes" id="UP000004277">
    <property type="component" value="Unassembled WGS sequence"/>
</dbReference>
<dbReference type="EMBL" id="AKCV02000015">
    <property type="protein sequence ID" value="TMS58567.1"/>
    <property type="molecule type" value="Genomic_DNA"/>
</dbReference>